<dbReference type="UniPathway" id="UPA00143"/>
<reference evidence="2" key="2">
    <citation type="submission" date="2019-10" db="EMBL/GenBank/DDBJ databases">
        <title>A de novo genome assembly of a pear dwarfing rootstock.</title>
        <authorList>
            <person name="Wang F."/>
            <person name="Wang J."/>
            <person name="Li S."/>
            <person name="Zhang Y."/>
            <person name="Fang M."/>
            <person name="Ma L."/>
            <person name="Zhao Y."/>
            <person name="Jiang S."/>
        </authorList>
    </citation>
    <scope>NUCLEOTIDE SEQUENCE [LARGE SCALE GENOMIC DNA]</scope>
</reference>
<dbReference type="OrthoDB" id="678132at2759"/>
<sequence length="81" mass="9415">MDETDNESKQEQHKLTEVQTLMLWLPLLCRASNGTDVLVLSIDGKAELERVLEATIEMLEEEKDQEKVLSLWLHHLLKQTE</sequence>
<dbReference type="Proteomes" id="UP000327157">
    <property type="component" value="Chromosome 10"/>
</dbReference>
<organism evidence="1 2">
    <name type="scientific">Pyrus ussuriensis x Pyrus communis</name>
    <dbReference type="NCBI Taxonomy" id="2448454"/>
    <lineage>
        <taxon>Eukaryota</taxon>
        <taxon>Viridiplantae</taxon>
        <taxon>Streptophyta</taxon>
        <taxon>Embryophyta</taxon>
        <taxon>Tracheophyta</taxon>
        <taxon>Spermatophyta</taxon>
        <taxon>Magnoliopsida</taxon>
        <taxon>eudicotyledons</taxon>
        <taxon>Gunneridae</taxon>
        <taxon>Pentapetalae</taxon>
        <taxon>rosids</taxon>
        <taxon>fabids</taxon>
        <taxon>Rosales</taxon>
        <taxon>Rosaceae</taxon>
        <taxon>Amygdaloideae</taxon>
        <taxon>Maleae</taxon>
        <taxon>Pyrus</taxon>
    </lineage>
</organism>
<dbReference type="AlphaFoldDB" id="A0A5N5FKA4"/>
<name>A0A5N5FKA4_9ROSA</name>
<protein>
    <submittedName>
        <fullName evidence="1">Uncharacterized protein</fullName>
    </submittedName>
</protein>
<keyword evidence="2" id="KW-1185">Reference proteome</keyword>
<dbReference type="GO" id="GO:0016567">
    <property type="term" value="P:protein ubiquitination"/>
    <property type="evidence" value="ECO:0007669"/>
    <property type="project" value="UniProtKB-UniPathway"/>
</dbReference>
<gene>
    <name evidence="1" type="ORF">D8674_004358</name>
</gene>
<accession>A0A5N5FKA4</accession>
<reference evidence="1 2" key="1">
    <citation type="submission" date="2019-09" db="EMBL/GenBank/DDBJ databases">
        <authorList>
            <person name="Ou C."/>
        </authorList>
    </citation>
    <scope>NUCLEOTIDE SEQUENCE [LARGE SCALE GENOMIC DNA]</scope>
    <source>
        <strain evidence="1">S2</strain>
        <tissue evidence="1">Leaf</tissue>
    </source>
</reference>
<evidence type="ECO:0000313" key="1">
    <source>
        <dbReference type="EMBL" id="KAB2603353.1"/>
    </source>
</evidence>
<comment type="caution">
    <text evidence="1">The sequence shown here is derived from an EMBL/GenBank/DDBJ whole genome shotgun (WGS) entry which is preliminary data.</text>
</comment>
<proteinExistence type="predicted"/>
<dbReference type="EMBL" id="SMOL01000695">
    <property type="protein sequence ID" value="KAB2603353.1"/>
    <property type="molecule type" value="Genomic_DNA"/>
</dbReference>
<evidence type="ECO:0000313" key="2">
    <source>
        <dbReference type="Proteomes" id="UP000327157"/>
    </source>
</evidence>
<reference evidence="1 2" key="3">
    <citation type="submission" date="2019-11" db="EMBL/GenBank/DDBJ databases">
        <title>A de novo genome assembly of a pear dwarfing rootstock.</title>
        <authorList>
            <person name="Wang F."/>
            <person name="Wang J."/>
            <person name="Li S."/>
            <person name="Zhang Y."/>
            <person name="Fang M."/>
            <person name="Ma L."/>
            <person name="Zhao Y."/>
            <person name="Jiang S."/>
        </authorList>
    </citation>
    <scope>NUCLEOTIDE SEQUENCE [LARGE SCALE GENOMIC DNA]</scope>
    <source>
        <strain evidence="1">S2</strain>
        <tissue evidence="1">Leaf</tissue>
    </source>
</reference>